<evidence type="ECO:0000313" key="3">
    <source>
        <dbReference type="Proteomes" id="UP000273500"/>
    </source>
</evidence>
<reference evidence="2 3" key="1">
    <citation type="submission" date="2018-12" db="EMBL/GenBank/DDBJ databases">
        <authorList>
            <person name="Feng G."/>
            <person name="Zhu H."/>
        </authorList>
    </citation>
    <scope>NUCLEOTIDE SEQUENCE [LARGE SCALE GENOMIC DNA]</scope>
    <source>
        <strain evidence="2 3">KCTC 12533</strain>
    </source>
</reference>
<name>A0A3R9MSV7_9BACT</name>
<comment type="caution">
    <text evidence="2">The sequence shown here is derived from an EMBL/GenBank/DDBJ whole genome shotgun (WGS) entry which is preliminary data.</text>
</comment>
<keyword evidence="1" id="KW-1133">Transmembrane helix</keyword>
<accession>A0A3R9MSV7</accession>
<proteinExistence type="predicted"/>
<evidence type="ECO:0000313" key="2">
    <source>
        <dbReference type="EMBL" id="RSK47663.1"/>
    </source>
</evidence>
<feature type="transmembrane region" description="Helical" evidence="1">
    <location>
        <begin position="12"/>
        <end position="32"/>
    </location>
</feature>
<dbReference type="Proteomes" id="UP000273500">
    <property type="component" value="Unassembled WGS sequence"/>
</dbReference>
<gene>
    <name evidence="2" type="ORF">EI291_13745</name>
</gene>
<keyword evidence="1" id="KW-0472">Membrane</keyword>
<feature type="transmembrane region" description="Helical" evidence="1">
    <location>
        <begin position="79"/>
        <end position="97"/>
    </location>
</feature>
<dbReference type="AlphaFoldDB" id="A0A3R9MSV7"/>
<dbReference type="EMBL" id="RWIT01000007">
    <property type="protein sequence ID" value="RSK47663.1"/>
    <property type="molecule type" value="Genomic_DNA"/>
</dbReference>
<keyword evidence="3" id="KW-1185">Reference proteome</keyword>
<protein>
    <submittedName>
        <fullName evidence="2">Uncharacterized protein</fullName>
    </submittedName>
</protein>
<keyword evidence="1" id="KW-0812">Transmembrane</keyword>
<evidence type="ECO:0000256" key="1">
    <source>
        <dbReference type="SAM" id="Phobius"/>
    </source>
</evidence>
<sequence length="98" mass="11222">MISITEFGRKYPFALLLHTGYILLWWCILKLVTADHSLLDACGRGTIVVYPILFGVLFSLLYVATLLCFFVFDKNKRGYSYITLSALLMPFVLFFLLA</sequence>
<organism evidence="2 3">
    <name type="scientific">Hymenobacter rigui</name>
    <dbReference type="NCBI Taxonomy" id="334424"/>
    <lineage>
        <taxon>Bacteria</taxon>
        <taxon>Pseudomonadati</taxon>
        <taxon>Bacteroidota</taxon>
        <taxon>Cytophagia</taxon>
        <taxon>Cytophagales</taxon>
        <taxon>Hymenobacteraceae</taxon>
        <taxon>Hymenobacter</taxon>
    </lineage>
</organism>
<feature type="transmembrane region" description="Helical" evidence="1">
    <location>
        <begin position="52"/>
        <end position="72"/>
    </location>
</feature>